<protein>
    <recommendedName>
        <fullName evidence="2">Arpin</fullName>
    </recommendedName>
</protein>
<dbReference type="InterPro" id="IPR018889">
    <property type="entry name" value="Arpin"/>
</dbReference>
<evidence type="ECO:0000313" key="4">
    <source>
        <dbReference type="Proteomes" id="UP000281406"/>
    </source>
</evidence>
<comment type="caution">
    <text evidence="3">The sequence shown here is derived from an EMBL/GenBank/DDBJ whole genome shotgun (WGS) entry which is preliminary data.</text>
</comment>
<keyword evidence="4" id="KW-1185">Reference proteome</keyword>
<name>A0A3N0YAJ3_ANAGA</name>
<evidence type="ECO:0000256" key="2">
    <source>
        <dbReference type="ARBA" id="ARBA00019314"/>
    </source>
</evidence>
<dbReference type="Proteomes" id="UP000281406">
    <property type="component" value="Unassembled WGS sequence"/>
</dbReference>
<dbReference type="PANTHER" id="PTHR31199:SF1">
    <property type="entry name" value="ARPIN"/>
    <property type="match status" value="1"/>
</dbReference>
<dbReference type="PANTHER" id="PTHR31199">
    <property type="entry name" value="ARPIN"/>
    <property type="match status" value="1"/>
</dbReference>
<reference evidence="3 4" key="1">
    <citation type="submission" date="2018-10" db="EMBL/GenBank/DDBJ databases">
        <title>Genome assembly for a Yunnan-Guizhou Plateau 3E fish, Anabarilius grahami (Regan), and its evolutionary and genetic applications.</title>
        <authorList>
            <person name="Jiang W."/>
        </authorList>
    </citation>
    <scope>NUCLEOTIDE SEQUENCE [LARGE SCALE GENOMIC DNA]</scope>
    <source>
        <strain evidence="3">AG-KIZ</strain>
        <tissue evidence="3">Muscle</tissue>
    </source>
</reference>
<dbReference type="EMBL" id="RJVU01048406">
    <property type="protein sequence ID" value="ROL43253.1"/>
    <property type="molecule type" value="Genomic_DNA"/>
</dbReference>
<proteinExistence type="inferred from homology"/>
<accession>A0A3N0YAJ3</accession>
<sequence length="449" mass="51089">MALFCLETFKGRTTIKMESNSKLENSFKVEPYPVDLPVQHYGELSTGCDEYMSSVQSDGAMASFSLPHGQKVESVMERVVLFLLSQVIFGILERPLGEDLYFSAYSMWEHGKILWQNGEAVGFYTVKKKGSLCDGCTGQSYQLPVLDTVFVRSLWRRTGLALQMLEDFCSSQPSEGILGISFPMSPGMYGVCKKYLWIHKEERDRLYEVEAPGEWAQRRNVWLNIQLRDLPKHCGNSEQSPHSSYRHETSEVDLEEEERYNVLYIKPSRIHRRKYDSKGNEIEPNFSDTRKVNTGYLMSSFKVEAKGETDCLDERQLSDIVNKDQLVKMTAKHCPGQAFAFWITEAEMNKTELEQGHEIRLKTKGDGPFIFSFAKLDGGTVTKCNFAGDENAGASWTEKIMANKADQEKTGKSVGQGEGADDEEWRFKMKSNKCNDPVKDVLEFHCANM</sequence>
<evidence type="ECO:0000256" key="1">
    <source>
        <dbReference type="ARBA" id="ARBA00008453"/>
    </source>
</evidence>
<dbReference type="AlphaFoldDB" id="A0A3N0YAJ3"/>
<organism evidence="3 4">
    <name type="scientific">Anabarilius grahami</name>
    <name type="common">Kanglang fish</name>
    <name type="synonym">Barilius grahami</name>
    <dbReference type="NCBI Taxonomy" id="495550"/>
    <lineage>
        <taxon>Eukaryota</taxon>
        <taxon>Metazoa</taxon>
        <taxon>Chordata</taxon>
        <taxon>Craniata</taxon>
        <taxon>Vertebrata</taxon>
        <taxon>Euteleostomi</taxon>
        <taxon>Actinopterygii</taxon>
        <taxon>Neopterygii</taxon>
        <taxon>Teleostei</taxon>
        <taxon>Ostariophysi</taxon>
        <taxon>Cypriniformes</taxon>
        <taxon>Xenocyprididae</taxon>
        <taxon>Xenocypridinae</taxon>
        <taxon>Xenocypridinae incertae sedis</taxon>
        <taxon>Anabarilius</taxon>
    </lineage>
</organism>
<gene>
    <name evidence="3" type="ORF">DPX16_17074</name>
</gene>
<dbReference type="GO" id="GO:0051126">
    <property type="term" value="P:negative regulation of actin nucleation"/>
    <property type="evidence" value="ECO:0007669"/>
    <property type="project" value="InterPro"/>
</dbReference>
<dbReference type="OrthoDB" id="8954808at2759"/>
<comment type="similarity">
    <text evidence="1">Belongs to the Arpin family.</text>
</comment>
<dbReference type="Pfam" id="PF10574">
    <property type="entry name" value="UPF0552"/>
    <property type="match status" value="1"/>
</dbReference>
<evidence type="ECO:0000313" key="3">
    <source>
        <dbReference type="EMBL" id="ROL43253.1"/>
    </source>
</evidence>